<sequence>MACAHNHDCEDSNCAADWSLYKNVDLPKVRALNEQTEGSVKTVLKPWDQRLDFGTILESNPEDPELLVVIPFISDIKLKGICIIGGADGTSPTRMRAFTNREDIDFSNVNDLTPVQEWELAENVNGELEYQTRFARFQGVSTLILHFPASISGDQTRVHFIGLKGEATQLQRDKVVNVVYEVTPQPQDHKMPTENQAPSIL</sequence>
<evidence type="ECO:0000313" key="4">
    <source>
        <dbReference type="Proteomes" id="UP000054558"/>
    </source>
</evidence>
<dbReference type="InterPro" id="IPR037047">
    <property type="entry name" value="PITH_dom_sf"/>
</dbReference>
<dbReference type="AlphaFoldDB" id="A0A1Y1HNG6"/>
<dbReference type="InterPro" id="IPR010400">
    <property type="entry name" value="PITH_dom"/>
</dbReference>
<proteinExistence type="inferred from homology"/>
<evidence type="ECO:0000313" key="3">
    <source>
        <dbReference type="EMBL" id="GAQ80184.1"/>
    </source>
</evidence>
<dbReference type="PANTHER" id="PTHR12175:SF1">
    <property type="entry name" value="PITH DOMAIN-CONTAINING PROTEIN 1"/>
    <property type="match status" value="1"/>
</dbReference>
<dbReference type="SUPFAM" id="SSF49785">
    <property type="entry name" value="Galactose-binding domain-like"/>
    <property type="match status" value="1"/>
</dbReference>
<dbReference type="InterPro" id="IPR008979">
    <property type="entry name" value="Galactose-bd-like_sf"/>
</dbReference>
<feature type="domain" description="PITH" evidence="2">
    <location>
        <begin position="9"/>
        <end position="183"/>
    </location>
</feature>
<dbReference type="PROSITE" id="PS51532">
    <property type="entry name" value="PITH"/>
    <property type="match status" value="1"/>
</dbReference>
<comment type="similarity">
    <text evidence="1">Belongs to the PITHD1 family.</text>
</comment>
<evidence type="ECO:0000256" key="1">
    <source>
        <dbReference type="ARBA" id="ARBA00025788"/>
    </source>
</evidence>
<protein>
    <recommendedName>
        <fullName evidence="2">PITH domain-containing protein</fullName>
    </recommendedName>
</protein>
<dbReference type="Pfam" id="PF06201">
    <property type="entry name" value="PITH"/>
    <property type="match status" value="1"/>
</dbReference>
<dbReference type="Proteomes" id="UP000054558">
    <property type="component" value="Unassembled WGS sequence"/>
</dbReference>
<dbReference type="OrthoDB" id="2635at2759"/>
<dbReference type="OMA" id="RLVFKPW"/>
<organism evidence="3 4">
    <name type="scientific">Klebsormidium nitens</name>
    <name type="common">Green alga</name>
    <name type="synonym">Ulothrix nitens</name>
    <dbReference type="NCBI Taxonomy" id="105231"/>
    <lineage>
        <taxon>Eukaryota</taxon>
        <taxon>Viridiplantae</taxon>
        <taxon>Streptophyta</taxon>
        <taxon>Klebsormidiophyceae</taxon>
        <taxon>Klebsormidiales</taxon>
        <taxon>Klebsormidiaceae</taxon>
        <taxon>Klebsormidium</taxon>
    </lineage>
</organism>
<dbReference type="GO" id="GO:0005737">
    <property type="term" value="C:cytoplasm"/>
    <property type="evidence" value="ECO:0007669"/>
    <property type="project" value="UniProtKB-ARBA"/>
</dbReference>
<dbReference type="InterPro" id="IPR045099">
    <property type="entry name" value="PITH1-like"/>
</dbReference>
<dbReference type="EMBL" id="DF236997">
    <property type="protein sequence ID" value="GAQ80184.1"/>
    <property type="molecule type" value="Genomic_DNA"/>
</dbReference>
<evidence type="ECO:0000259" key="2">
    <source>
        <dbReference type="PROSITE" id="PS51532"/>
    </source>
</evidence>
<name>A0A1Y1HNG6_KLENI</name>
<keyword evidence="4" id="KW-1185">Reference proteome</keyword>
<accession>A0A1Y1HNG6</accession>
<gene>
    <name evidence="3" type="ORF">KFL_000480250</name>
</gene>
<reference evidence="3 4" key="1">
    <citation type="journal article" date="2014" name="Nat. Commun.">
        <title>Klebsormidium flaccidum genome reveals primary factors for plant terrestrial adaptation.</title>
        <authorList>
            <person name="Hori K."/>
            <person name="Maruyama F."/>
            <person name="Fujisawa T."/>
            <person name="Togashi T."/>
            <person name="Yamamoto N."/>
            <person name="Seo M."/>
            <person name="Sato S."/>
            <person name="Yamada T."/>
            <person name="Mori H."/>
            <person name="Tajima N."/>
            <person name="Moriyama T."/>
            <person name="Ikeuchi M."/>
            <person name="Watanabe M."/>
            <person name="Wada H."/>
            <person name="Kobayashi K."/>
            <person name="Saito M."/>
            <person name="Masuda T."/>
            <person name="Sasaki-Sekimoto Y."/>
            <person name="Mashiguchi K."/>
            <person name="Awai K."/>
            <person name="Shimojima M."/>
            <person name="Masuda S."/>
            <person name="Iwai M."/>
            <person name="Nobusawa T."/>
            <person name="Narise T."/>
            <person name="Kondo S."/>
            <person name="Saito H."/>
            <person name="Sato R."/>
            <person name="Murakawa M."/>
            <person name="Ihara Y."/>
            <person name="Oshima-Yamada Y."/>
            <person name="Ohtaka K."/>
            <person name="Satoh M."/>
            <person name="Sonobe K."/>
            <person name="Ishii M."/>
            <person name="Ohtani R."/>
            <person name="Kanamori-Sato M."/>
            <person name="Honoki R."/>
            <person name="Miyazaki D."/>
            <person name="Mochizuki H."/>
            <person name="Umetsu J."/>
            <person name="Higashi K."/>
            <person name="Shibata D."/>
            <person name="Kamiya Y."/>
            <person name="Sato N."/>
            <person name="Nakamura Y."/>
            <person name="Tabata S."/>
            <person name="Ida S."/>
            <person name="Kurokawa K."/>
            <person name="Ohta H."/>
        </authorList>
    </citation>
    <scope>NUCLEOTIDE SEQUENCE [LARGE SCALE GENOMIC DNA]</scope>
    <source>
        <strain evidence="3 4">NIES-2285</strain>
    </source>
</reference>
<dbReference type="Gene3D" id="2.60.120.470">
    <property type="entry name" value="PITH domain"/>
    <property type="match status" value="1"/>
</dbReference>
<dbReference type="PANTHER" id="PTHR12175">
    <property type="entry name" value="AD039 HT014 THIOREDOXIN FAMILY TRP26"/>
    <property type="match status" value="1"/>
</dbReference>